<dbReference type="GO" id="GO:0005581">
    <property type="term" value="C:collagen trimer"/>
    <property type="evidence" value="ECO:0007669"/>
    <property type="project" value="UniProtKB-KW"/>
</dbReference>
<dbReference type="PROSITE" id="PS50279">
    <property type="entry name" value="BPTI_KUNITZ_2"/>
    <property type="match status" value="1"/>
</dbReference>
<dbReference type="GO" id="GO:0005604">
    <property type="term" value="C:basement membrane"/>
    <property type="evidence" value="ECO:0007669"/>
    <property type="project" value="UniProtKB-SubCell"/>
</dbReference>
<evidence type="ECO:0000256" key="1">
    <source>
        <dbReference type="ARBA" id="ARBA00004302"/>
    </source>
</evidence>
<keyword evidence="17 30" id="KW-0176">Collagen</keyword>
<evidence type="ECO:0000256" key="18">
    <source>
        <dbReference type="ARBA" id="ARBA00023136"/>
    </source>
</evidence>
<reference evidence="30 31" key="1">
    <citation type="journal article" date="2019" name="Genome Biol. Evol.">
        <title>Whole-Genome Sequencing of the Giant Devil Catfish, Bagarius yarrelli.</title>
        <authorList>
            <person name="Jiang W."/>
            <person name="Lv Y."/>
            <person name="Cheng L."/>
            <person name="Yang K."/>
            <person name="Chao B."/>
            <person name="Wang X."/>
            <person name="Li Y."/>
            <person name="Pan X."/>
            <person name="You X."/>
            <person name="Zhang Y."/>
            <person name="Yang J."/>
            <person name="Li J."/>
            <person name="Zhang X."/>
            <person name="Liu S."/>
            <person name="Sun C."/>
            <person name="Yang J."/>
            <person name="Shi Q."/>
        </authorList>
    </citation>
    <scope>NUCLEOTIDE SEQUENCE [LARGE SCALE GENOMIC DNA]</scope>
    <source>
        <strain evidence="30">JWS20170419001</strain>
        <tissue evidence="30">Muscle</tissue>
    </source>
</reference>
<feature type="domain" description="BPTI/Kunitz inhibitor" evidence="29">
    <location>
        <begin position="957"/>
        <end position="1007"/>
    </location>
</feature>
<evidence type="ECO:0000256" key="8">
    <source>
        <dbReference type="ARBA" id="ARBA00022525"/>
    </source>
</evidence>
<comment type="function">
    <text evidence="23">May act as a cell-binding protein.</text>
</comment>
<dbReference type="InterPro" id="IPR014003">
    <property type="entry name" value="BBS5_PH"/>
</dbReference>
<evidence type="ECO:0000256" key="5">
    <source>
        <dbReference type="ARBA" id="ARBA00022441"/>
    </source>
</evidence>
<dbReference type="InterPro" id="IPR002035">
    <property type="entry name" value="VWF_A"/>
</dbReference>
<evidence type="ECO:0000256" key="24">
    <source>
        <dbReference type="ARBA" id="ARBA00061466"/>
    </source>
</evidence>
<comment type="subcellular location">
    <subcellularLocation>
        <location evidence="2">Cell projection</location>
        <location evidence="2">Cilium membrane</location>
    </subcellularLocation>
    <subcellularLocation>
        <location evidence="3">Cytoplasm</location>
        <location evidence="3">Cytoskeleton</location>
        <location evidence="3">Microtubule organizing center</location>
        <location evidence="3">Centrosome</location>
        <location evidence="3">Centriolar satellite</location>
    </subcellularLocation>
    <subcellularLocation>
        <location evidence="1">Secreted</location>
        <location evidence="1">Extracellular space</location>
        <location evidence="1">Extracellular matrix</location>
        <location evidence="1">Basement membrane</location>
    </subcellularLocation>
</comment>
<keyword evidence="8" id="KW-0964">Secreted</keyword>
<proteinExistence type="inferred from homology"/>
<dbReference type="InterPro" id="IPR020901">
    <property type="entry name" value="Prtase_inh_Kunz-CS"/>
</dbReference>
<dbReference type="Gene3D" id="4.10.410.10">
    <property type="entry name" value="Pancreatic trypsin inhibitor Kunitz domain"/>
    <property type="match status" value="1"/>
</dbReference>
<evidence type="ECO:0000256" key="12">
    <source>
        <dbReference type="ARBA" id="ARBA00022737"/>
    </source>
</evidence>
<comment type="similarity">
    <text evidence="4">Belongs to the BBS5 family.</text>
</comment>
<keyword evidence="10" id="KW-0646">Protease inhibitor</keyword>
<dbReference type="GO" id="GO:0060271">
    <property type="term" value="P:cilium assembly"/>
    <property type="evidence" value="ECO:0007669"/>
    <property type="project" value="TreeGrafter"/>
</dbReference>
<keyword evidence="14" id="KW-0130">Cell adhesion</keyword>
<dbReference type="GO" id="GO:0004867">
    <property type="term" value="F:serine-type endopeptidase inhibitor activity"/>
    <property type="evidence" value="ECO:0007669"/>
    <property type="project" value="UniProtKB-KW"/>
</dbReference>
<dbReference type="GO" id="GO:0036064">
    <property type="term" value="C:ciliary basal body"/>
    <property type="evidence" value="ECO:0007669"/>
    <property type="project" value="TreeGrafter"/>
</dbReference>
<feature type="signal peptide" evidence="27">
    <location>
        <begin position="1"/>
        <end position="19"/>
    </location>
</feature>
<accession>A0A556TW62</accession>
<dbReference type="SMART" id="SM00131">
    <property type="entry name" value="KU"/>
    <property type="match status" value="1"/>
</dbReference>
<evidence type="ECO:0000256" key="23">
    <source>
        <dbReference type="ARBA" id="ARBA00058139"/>
    </source>
</evidence>
<evidence type="ECO:0000256" key="7">
    <source>
        <dbReference type="ARBA" id="ARBA00022490"/>
    </source>
</evidence>
<feature type="region of interest" description="Disordered" evidence="26">
    <location>
        <begin position="255"/>
        <end position="668"/>
    </location>
</feature>
<dbReference type="EMBL" id="VCAZ01000023">
    <property type="protein sequence ID" value="TSK92898.1"/>
    <property type="molecule type" value="Genomic_DNA"/>
</dbReference>
<dbReference type="GO" id="GO:0032266">
    <property type="term" value="F:phosphatidylinositol-3-phosphate binding"/>
    <property type="evidence" value="ECO:0007669"/>
    <property type="project" value="TreeGrafter"/>
</dbReference>
<dbReference type="SMART" id="SM00327">
    <property type="entry name" value="VWA"/>
    <property type="match status" value="2"/>
</dbReference>
<dbReference type="Proteomes" id="UP000319801">
    <property type="component" value="Unassembled WGS sequence"/>
</dbReference>
<feature type="compositionally biased region" description="Pro residues" evidence="26">
    <location>
        <begin position="365"/>
        <end position="381"/>
    </location>
</feature>
<gene>
    <name evidence="30" type="ORF">Baya_5612</name>
</gene>
<dbReference type="FunFam" id="3.40.50.410:FF:000003">
    <property type="entry name" value="Collagen type VI alpha 3 chain"/>
    <property type="match status" value="1"/>
</dbReference>
<evidence type="ECO:0000256" key="21">
    <source>
        <dbReference type="ARBA" id="ARBA00023273"/>
    </source>
</evidence>
<dbReference type="OrthoDB" id="687730at2759"/>
<comment type="similarity">
    <text evidence="24">Belongs to the VWA-containing collagen family.</text>
</comment>
<evidence type="ECO:0000256" key="14">
    <source>
        <dbReference type="ARBA" id="ARBA00022889"/>
    </source>
</evidence>
<dbReference type="Gene3D" id="2.120.10.80">
    <property type="entry name" value="Kelch-type beta propeller"/>
    <property type="match status" value="1"/>
</dbReference>
<keyword evidence="7" id="KW-0963">Cytoplasm</keyword>
<dbReference type="SUPFAM" id="SSF53300">
    <property type="entry name" value="vWA-like"/>
    <property type="match status" value="2"/>
</dbReference>
<evidence type="ECO:0000256" key="6">
    <source>
        <dbReference type="ARBA" id="ARBA00022475"/>
    </source>
</evidence>
<keyword evidence="12" id="KW-0677">Repeat</keyword>
<dbReference type="FunFam" id="4.10.410.10:FF:000045">
    <property type="entry name" value="Collagen type XXVIII alpha 1 a"/>
    <property type="match status" value="1"/>
</dbReference>
<dbReference type="GO" id="GO:0034464">
    <property type="term" value="C:BBSome"/>
    <property type="evidence" value="ECO:0007669"/>
    <property type="project" value="InterPro"/>
</dbReference>
<dbReference type="Pfam" id="PF00092">
    <property type="entry name" value="VWA"/>
    <property type="match status" value="2"/>
</dbReference>
<dbReference type="InterPro" id="IPR036465">
    <property type="entry name" value="vWFA_dom_sf"/>
</dbReference>
<keyword evidence="18" id="KW-0472">Membrane</keyword>
<dbReference type="InterPro" id="IPR002223">
    <property type="entry name" value="Kunitz_BPTI"/>
</dbReference>
<feature type="domain" description="VWFA" evidence="28">
    <location>
        <begin position="696"/>
        <end position="876"/>
    </location>
</feature>
<feature type="domain" description="VWFA" evidence="28">
    <location>
        <begin position="57"/>
        <end position="239"/>
    </location>
</feature>
<evidence type="ECO:0000256" key="9">
    <source>
        <dbReference type="ARBA" id="ARBA00022530"/>
    </source>
</evidence>
<keyword evidence="20" id="KW-0206">Cytoskeleton</keyword>
<dbReference type="GO" id="GO:0034451">
    <property type="term" value="C:centriolar satellite"/>
    <property type="evidence" value="ECO:0007669"/>
    <property type="project" value="UniProtKB-SubCell"/>
</dbReference>
<dbReference type="PANTHER" id="PTHR21351:SF0">
    <property type="entry name" value="BARDET-BIEDL SYNDROME 5 PROTEIN"/>
    <property type="match status" value="1"/>
</dbReference>
<evidence type="ECO:0000256" key="26">
    <source>
        <dbReference type="SAM" id="MobiDB-lite"/>
    </source>
</evidence>
<dbReference type="FunFam" id="3.40.50.410:FF:000051">
    <property type="entry name" value="Collagen type XXVIII alpha 1 chain"/>
    <property type="match status" value="1"/>
</dbReference>
<evidence type="ECO:0000256" key="10">
    <source>
        <dbReference type="ARBA" id="ARBA00022690"/>
    </source>
</evidence>
<evidence type="ECO:0000259" key="28">
    <source>
        <dbReference type="PROSITE" id="PS50234"/>
    </source>
</evidence>
<evidence type="ECO:0000256" key="20">
    <source>
        <dbReference type="ARBA" id="ARBA00023212"/>
    </source>
</evidence>
<dbReference type="InterPro" id="IPR015915">
    <property type="entry name" value="Kelch-typ_b-propeller"/>
</dbReference>
<dbReference type="PROSITE" id="PS50234">
    <property type="entry name" value="VWFA"/>
    <property type="match status" value="2"/>
</dbReference>
<dbReference type="GO" id="GO:0007155">
    <property type="term" value="P:cell adhesion"/>
    <property type="evidence" value="ECO:0007669"/>
    <property type="project" value="UniProtKB-KW"/>
</dbReference>
<dbReference type="PRINTS" id="PR00453">
    <property type="entry name" value="VWFADOMAIN"/>
</dbReference>
<dbReference type="Pfam" id="PF24681">
    <property type="entry name" value="Kelch_KLHDC2_KLHL20_DRC7"/>
    <property type="match status" value="1"/>
</dbReference>
<evidence type="ECO:0000256" key="4">
    <source>
        <dbReference type="ARBA" id="ARBA00005822"/>
    </source>
</evidence>
<evidence type="ECO:0000256" key="27">
    <source>
        <dbReference type="SAM" id="SignalP"/>
    </source>
</evidence>
<feature type="compositionally biased region" description="Low complexity" evidence="26">
    <location>
        <begin position="475"/>
        <end position="489"/>
    </location>
</feature>
<evidence type="ECO:0000313" key="30">
    <source>
        <dbReference type="EMBL" id="TSK92898.1"/>
    </source>
</evidence>
<dbReference type="FunFam" id="2.120.10.80:FF:000025">
    <property type="entry name" value="Kelch-like family member 41"/>
    <property type="match status" value="1"/>
</dbReference>
<feature type="chain" id="PRO_5022044883" description="BBSome complex member BBS5" evidence="27">
    <location>
        <begin position="20"/>
        <end position="1635"/>
    </location>
</feature>
<keyword evidence="9" id="KW-0272">Extracellular matrix</keyword>
<dbReference type="InterPro" id="IPR006606">
    <property type="entry name" value="BBL5"/>
</dbReference>
<keyword evidence="5" id="KW-0880">Kelch repeat</keyword>
<keyword evidence="15" id="KW-0722">Serine protease inhibitor</keyword>
<dbReference type="GO" id="GO:0060170">
    <property type="term" value="C:ciliary membrane"/>
    <property type="evidence" value="ECO:0007669"/>
    <property type="project" value="UniProtKB-SubCell"/>
</dbReference>
<dbReference type="Pfam" id="PF01391">
    <property type="entry name" value="Collagen"/>
    <property type="match status" value="3"/>
</dbReference>
<evidence type="ECO:0000313" key="31">
    <source>
        <dbReference type="Proteomes" id="UP000319801"/>
    </source>
</evidence>
<dbReference type="SUPFAM" id="SSF117281">
    <property type="entry name" value="Kelch motif"/>
    <property type="match status" value="1"/>
</dbReference>
<evidence type="ECO:0000256" key="13">
    <source>
        <dbReference type="ARBA" id="ARBA00022869"/>
    </source>
</evidence>
<dbReference type="SMART" id="SM00612">
    <property type="entry name" value="Kelch"/>
    <property type="match status" value="4"/>
</dbReference>
<dbReference type="CDD" id="cd00900">
    <property type="entry name" value="PH-like"/>
    <property type="match status" value="1"/>
</dbReference>
<evidence type="ECO:0000256" key="17">
    <source>
        <dbReference type="ARBA" id="ARBA00023119"/>
    </source>
</evidence>
<dbReference type="InterPro" id="IPR036880">
    <property type="entry name" value="Kunitz_BPTI_sf"/>
</dbReference>
<keyword evidence="16" id="KW-0969">Cilium</keyword>
<protein>
    <recommendedName>
        <fullName evidence="22">BBSome complex member BBS5</fullName>
    </recommendedName>
    <alternativeName>
        <fullName evidence="25">Collagen alpha-1(XXVIII) chain</fullName>
    </alternativeName>
</protein>
<dbReference type="Gene3D" id="3.40.50.410">
    <property type="entry name" value="von Willebrand factor, type A domain"/>
    <property type="match status" value="2"/>
</dbReference>
<evidence type="ECO:0000256" key="22">
    <source>
        <dbReference type="ARBA" id="ARBA00047191"/>
    </source>
</evidence>
<dbReference type="PROSITE" id="PS00280">
    <property type="entry name" value="BPTI_KUNITZ_1"/>
    <property type="match status" value="1"/>
</dbReference>
<dbReference type="InterPro" id="IPR006652">
    <property type="entry name" value="Kelch_1"/>
</dbReference>
<evidence type="ECO:0000256" key="25">
    <source>
        <dbReference type="ARBA" id="ARBA00070674"/>
    </source>
</evidence>
<keyword evidence="19" id="KW-1015">Disulfide bond</keyword>
<keyword evidence="11 27" id="KW-0732">Signal</keyword>
<dbReference type="CDD" id="cd01450">
    <property type="entry name" value="vWFA_subfamily_ECM"/>
    <property type="match status" value="1"/>
</dbReference>
<dbReference type="SMART" id="SM00683">
    <property type="entry name" value="DM16"/>
    <property type="match status" value="1"/>
</dbReference>
<feature type="compositionally biased region" description="Basic and acidic residues" evidence="26">
    <location>
        <begin position="296"/>
        <end position="313"/>
    </location>
</feature>
<keyword evidence="21" id="KW-0966">Cell projection</keyword>
<name>A0A556TW62_BAGYA</name>
<evidence type="ECO:0000256" key="3">
    <source>
        <dbReference type="ARBA" id="ARBA00004607"/>
    </source>
</evidence>
<dbReference type="SUPFAM" id="SSF57362">
    <property type="entry name" value="BPTI-like"/>
    <property type="match status" value="1"/>
</dbReference>
<feature type="compositionally biased region" description="Basic and acidic residues" evidence="26">
    <location>
        <begin position="633"/>
        <end position="651"/>
    </location>
</feature>
<keyword evidence="13" id="KW-0084">Basement membrane</keyword>
<evidence type="ECO:0000256" key="19">
    <source>
        <dbReference type="ARBA" id="ARBA00023157"/>
    </source>
</evidence>
<dbReference type="Pfam" id="PF00014">
    <property type="entry name" value="Kunitz_BPTI"/>
    <property type="match status" value="1"/>
</dbReference>
<dbReference type="InterPro" id="IPR008160">
    <property type="entry name" value="Collagen"/>
</dbReference>
<dbReference type="CDD" id="cd22628">
    <property type="entry name" value="Kunitz_collagen_alpha1_XXVIII"/>
    <property type="match status" value="1"/>
</dbReference>
<comment type="caution">
    <text evidence="30">The sequence shown here is derived from an EMBL/GenBank/DDBJ whole genome shotgun (WGS) entry which is preliminary data.</text>
</comment>
<dbReference type="PRINTS" id="PR00759">
    <property type="entry name" value="BASICPTASE"/>
</dbReference>
<evidence type="ECO:0000256" key="2">
    <source>
        <dbReference type="ARBA" id="ARBA00004309"/>
    </source>
</evidence>
<evidence type="ECO:0000256" key="15">
    <source>
        <dbReference type="ARBA" id="ARBA00022900"/>
    </source>
</evidence>
<dbReference type="FunFam" id="2.30.29.30:FF:000232">
    <property type="entry name" value="Bardet-Biedl syndrome 5 isoform 1"/>
    <property type="match status" value="1"/>
</dbReference>
<dbReference type="PANTHER" id="PTHR21351">
    <property type="entry name" value="BARDET-BIEDL SYNDROME PROTEIN 5"/>
    <property type="match status" value="1"/>
</dbReference>
<keyword evidence="31" id="KW-1185">Reference proteome</keyword>
<organism evidence="30 31">
    <name type="scientific">Bagarius yarrelli</name>
    <name type="common">Goonch</name>
    <name type="synonym">Bagrus yarrelli</name>
    <dbReference type="NCBI Taxonomy" id="175774"/>
    <lineage>
        <taxon>Eukaryota</taxon>
        <taxon>Metazoa</taxon>
        <taxon>Chordata</taxon>
        <taxon>Craniata</taxon>
        <taxon>Vertebrata</taxon>
        <taxon>Euteleostomi</taxon>
        <taxon>Actinopterygii</taxon>
        <taxon>Neopterygii</taxon>
        <taxon>Teleostei</taxon>
        <taxon>Ostariophysi</taxon>
        <taxon>Siluriformes</taxon>
        <taxon>Sisoridae</taxon>
        <taxon>Sisorinae</taxon>
        <taxon>Bagarius</taxon>
    </lineage>
</organism>
<evidence type="ECO:0000256" key="16">
    <source>
        <dbReference type="ARBA" id="ARBA00023069"/>
    </source>
</evidence>
<keyword evidence="6" id="KW-1003">Cell membrane</keyword>
<evidence type="ECO:0000256" key="11">
    <source>
        <dbReference type="ARBA" id="ARBA00022729"/>
    </source>
</evidence>
<evidence type="ECO:0000259" key="29">
    <source>
        <dbReference type="PROSITE" id="PS50279"/>
    </source>
</evidence>
<dbReference type="Pfam" id="PF07289">
    <property type="entry name" value="BBL5"/>
    <property type="match status" value="1"/>
</dbReference>
<sequence>MGQWLSWLLFLTGLLGVYTQEYTEERTGEKRTRVNGKTSSVLKYDGGAIMDEDCGLELAFLVDSSESAKGHHQQEKKFAIDIVDGLQSIRLNTGRKLSWRASLLQYSSHVIIEQTFNQWRGTENFKNSITPMSYIGHGTYTTYAITNLTKIFSEESKEGSIKIALLLTDGVAHPRNPDIFSAVADAKNQGVTFFTIGITHTANEPANTGRLRLLASTPPSRFLHNLQDTHITEKILSEIAQLAEDGCPVSQKCACEKGEKGPSGPAGKKGRPGEDGAPGPKGQKGEAGLSGLAGRDGSEGKPGYKGEKGDRGECGTPGIKGDRGPEGPVGTRGSRGLQGLPGPQGDIGPEGPQGRKGDMGFQGRPGPPGPTGIGEPGPPGDRGPDGPRGPRGQPGAGIKGEKGEFGPAGPPGPVGLPGIGIQGEKGEPGAAGLRGPEGAAGIGTQGEKGDQGQRGVRGLPGPPGISGPSGAKGEPGTPGRLGMPGLPGRAVAGPKGDVGPAGPPGPIGETGYGLPGPKGDRGNQGPPGPFGPKGEGYPGPVGAPGLPGLPGEPGLEGIGFPGPKGDIGFRGLPGLPGPPGEGIQGPPGNTGRPGLPGPTGPPGEGIQGHKGDQGPPGVTGPRGAPGEGLAGTKGDRGMQGERGTKGVKGEMGDPGLPGQSGRPGEKGEMGLTREDIIKLIKEICGCGIKCKERPMELVFVIDSSESVGPENFEIIKDFVIALVDRITVGRNATRVGLVLYSLDVHLEFNLVRYMTKQDVKQAIRKMPYMGEGTNTGTAIRKATQEAFYSARNGVSKVAIVITDGQTDKRESVKLDMAVREAHAANIEMYALGIVNTSDPTQAEFLRELNLIASDPDSEHMYLIDDFNTLPALESKLVSQFCEDENGALIYNRVTNGGNGYRHNGYDEIHNNVLNGNNGYGSHHVEELDRKYNVPSRTSSERIYPVPFNTVSPVDPRCSLVLSQGTCRDYIIRWYYDKQANACAQFWYGGCEGNENRFDTEDECKRTCVLPSIVGLTRPACRRGLVSCYHGDVETLVFNSFIRQLASESLGFRRVSGLIMAGVLDALWEDRDVRFDITPQAYETSKMYRDLKLRAALIQNKQLRLLPREQVYDKINGVWNLSSDQGNLGTFFITNVRIVWHANMNESFNVSIPYLQIRSIRIRDSKFGLALVIESSQQTGGYVLGFKIDPLDKLQDAVKEMNSLHKVYSANPIFGVEYEMEEKPQPLEELTVEQPPDDVEIEPDEQTDAFTAYFADSNKQQDREPVFSEELGLAVEKLKDGFTLQGLWELVKKLKIIKDAFAGKLPGKVGEKEGGESAVPGYLNDTRRFGMYTKNLILMINDTAAVAYDPIENECSLAAISEQIPRNHVSVVTKNNQLYLVGGLFVDEENKDSPLQCYCFQLDPISAEWIAIPPLPSPRCLFAMGEVENLIFAVAGKDLQTNESLDSVMSYDTNKMKWTETKKLPLRLHGHCVISQNGLVYCIGGKTDDNKTVNKMFAYNHKKSEWKELAAMKTPRSMFGAVVHKGKIIVVGGVNEDTLLASCEAYDFGTNKWETFPEFAQERSSVNVVSVDGELFVVGGFTMIQQDRECVPSEVTDIWQYEEETKQWSGILREMRYAAGASCVSMRLNAAKMPKL</sequence>